<gene>
    <name evidence="5" type="ORF">HF526_05580</name>
</gene>
<organism evidence="5 6">
    <name type="scientific">Pseudonocardia acidicola</name>
    <dbReference type="NCBI Taxonomy" id="2724939"/>
    <lineage>
        <taxon>Bacteria</taxon>
        <taxon>Bacillati</taxon>
        <taxon>Actinomycetota</taxon>
        <taxon>Actinomycetes</taxon>
        <taxon>Pseudonocardiales</taxon>
        <taxon>Pseudonocardiaceae</taxon>
        <taxon>Pseudonocardia</taxon>
    </lineage>
</organism>
<evidence type="ECO:0000259" key="3">
    <source>
        <dbReference type="PROSITE" id="PS50110"/>
    </source>
</evidence>
<dbReference type="PANTHER" id="PTHR44591">
    <property type="entry name" value="STRESS RESPONSE REGULATOR PROTEIN 1"/>
    <property type="match status" value="1"/>
</dbReference>
<dbReference type="Gene3D" id="3.40.50.2300">
    <property type="match status" value="1"/>
</dbReference>
<dbReference type="SUPFAM" id="SSF52172">
    <property type="entry name" value="CheY-like"/>
    <property type="match status" value="1"/>
</dbReference>
<feature type="domain" description="HTH merR-type" evidence="4">
    <location>
        <begin position="1"/>
        <end position="61"/>
    </location>
</feature>
<dbReference type="Gene3D" id="1.10.1660.10">
    <property type="match status" value="1"/>
</dbReference>
<feature type="domain" description="Response regulatory" evidence="3">
    <location>
        <begin position="82"/>
        <end position="192"/>
    </location>
</feature>
<dbReference type="InterPro" id="IPR000551">
    <property type="entry name" value="MerR-type_HTH_dom"/>
</dbReference>
<evidence type="ECO:0000259" key="4">
    <source>
        <dbReference type="PROSITE" id="PS50937"/>
    </source>
</evidence>
<protein>
    <submittedName>
        <fullName evidence="5">Response regulator</fullName>
    </submittedName>
</protein>
<evidence type="ECO:0000313" key="6">
    <source>
        <dbReference type="Proteomes" id="UP000820669"/>
    </source>
</evidence>
<proteinExistence type="predicted"/>
<dbReference type="PANTHER" id="PTHR44591:SF3">
    <property type="entry name" value="RESPONSE REGULATORY DOMAIN-CONTAINING PROTEIN"/>
    <property type="match status" value="1"/>
</dbReference>
<dbReference type="SMART" id="SM00448">
    <property type="entry name" value="REC"/>
    <property type="match status" value="1"/>
</dbReference>
<dbReference type="Pfam" id="PF00072">
    <property type="entry name" value="Response_reg"/>
    <property type="match status" value="1"/>
</dbReference>
<keyword evidence="1 2" id="KW-0597">Phosphoprotein</keyword>
<keyword evidence="6" id="KW-1185">Reference proteome</keyword>
<dbReference type="InterPro" id="IPR001789">
    <property type="entry name" value="Sig_transdc_resp-reg_receiver"/>
</dbReference>
<dbReference type="InterPro" id="IPR011006">
    <property type="entry name" value="CheY-like_superfamily"/>
</dbReference>
<dbReference type="CDD" id="cd00156">
    <property type="entry name" value="REC"/>
    <property type="match status" value="1"/>
</dbReference>
<reference evidence="5 6" key="1">
    <citation type="submission" date="2020-04" db="EMBL/GenBank/DDBJ databases">
        <authorList>
            <person name="Klaysubun C."/>
            <person name="Duangmal K."/>
            <person name="Lipun K."/>
        </authorList>
    </citation>
    <scope>NUCLEOTIDE SEQUENCE [LARGE SCALE GENOMIC DNA]</scope>
    <source>
        <strain evidence="5 6">K10HN5</strain>
    </source>
</reference>
<dbReference type="Proteomes" id="UP000820669">
    <property type="component" value="Unassembled WGS sequence"/>
</dbReference>
<accession>A0ABX1S5D2</accession>
<dbReference type="InterPro" id="IPR050595">
    <property type="entry name" value="Bact_response_regulator"/>
</dbReference>
<dbReference type="SMART" id="SM00422">
    <property type="entry name" value="HTH_MERR"/>
    <property type="match status" value="1"/>
</dbReference>
<dbReference type="PROSITE" id="PS50110">
    <property type="entry name" value="RESPONSE_REGULATORY"/>
    <property type="match status" value="1"/>
</dbReference>
<dbReference type="SUPFAM" id="SSF46955">
    <property type="entry name" value="Putative DNA-binding domain"/>
    <property type="match status" value="1"/>
</dbReference>
<evidence type="ECO:0000256" key="1">
    <source>
        <dbReference type="ARBA" id="ARBA00022553"/>
    </source>
</evidence>
<dbReference type="EMBL" id="JAAXLA010000006">
    <property type="protein sequence ID" value="NMH96789.1"/>
    <property type="molecule type" value="Genomic_DNA"/>
</dbReference>
<sequence length="204" mass="22738">MLGIRAPTLRTWEDRYDVVVPERSPGGHRLYTRPQLEQLRFLRDSIGAGLSPADAHRALRERLHAGVALHDIDRPVKLTTLLILLAEQDRFAADFAEYFLRTEGYDVVLVADADDALVQMEGKAPDLAVIDLLISGGRGLQLCTYLRRYFDAPILAISTLELRDEALAAGASAFLHKPLESLQLVATIEDLLGRSGLLRRRVEE</sequence>
<dbReference type="Pfam" id="PF13411">
    <property type="entry name" value="MerR_1"/>
    <property type="match status" value="1"/>
</dbReference>
<comment type="caution">
    <text evidence="5">The sequence shown here is derived from an EMBL/GenBank/DDBJ whole genome shotgun (WGS) entry which is preliminary data.</text>
</comment>
<evidence type="ECO:0000313" key="5">
    <source>
        <dbReference type="EMBL" id="NMH96789.1"/>
    </source>
</evidence>
<evidence type="ECO:0000256" key="2">
    <source>
        <dbReference type="PROSITE-ProRule" id="PRU00169"/>
    </source>
</evidence>
<dbReference type="PROSITE" id="PS50937">
    <property type="entry name" value="HTH_MERR_2"/>
    <property type="match status" value="1"/>
</dbReference>
<name>A0ABX1S5D2_9PSEU</name>
<feature type="modified residue" description="4-aspartylphosphate" evidence="2">
    <location>
        <position position="131"/>
    </location>
</feature>
<dbReference type="InterPro" id="IPR009061">
    <property type="entry name" value="DNA-bd_dom_put_sf"/>
</dbReference>